<dbReference type="InterPro" id="IPR011990">
    <property type="entry name" value="TPR-like_helical_dom_sf"/>
</dbReference>
<dbReference type="AlphaFoldDB" id="A0A077WH78"/>
<keyword evidence="1" id="KW-0802">TPR repeat</keyword>
<protein>
    <submittedName>
        <fullName evidence="2">Uncharacterized protein</fullName>
    </submittedName>
</protein>
<dbReference type="InterPro" id="IPR032675">
    <property type="entry name" value="LRR_dom_sf"/>
</dbReference>
<name>A0A077WH78_9FUNG</name>
<dbReference type="OrthoDB" id="629492at2759"/>
<evidence type="ECO:0000256" key="1">
    <source>
        <dbReference type="PROSITE-ProRule" id="PRU00339"/>
    </source>
</evidence>
<sequence length="684" mass="77303">MAIQDTIVWSALLHNTIVTTEHGNDSKRIVAATEILQQTARQFAKVLNERARLLANSAQFEAALRDAAAIRVLLPGSGVGYLCTGDVYCQQGRYAAAIAIFDQGLEAVPESDPYYHQLQQHRMTAVANNSKRVDFMSQLPLDIIVTNILPRMNLVFSSESPCELLYVSHAWQERVLKQPDLQFNFGQDVDTFNKGHSQLIRFAPHVQKLEGTFKRDAALNDLFSRAHFSHLKQLNVSCNGTTLCDPLVESLKLIGQSLTDLTVLHCPGIRLCDILETCPNLVSLKTSMVDVVMPLSSSSSRYPQLKHLVLDNIRGLARTQANMVDVLSRVPSLLSLEISPMADSNVLPLLHKHCPYLQIIFWDVTRACIDVDTRNLRPGRKGITSAYLGSDGFYFQDDLIELLLHNRNTIQVFEFGAELQEDDAIWDVSSGRLEKSTQQQSPQLVPPPSEILFPRLIQLDFRNLSLQESVPLFKWILLNAPNLQAIQLADIQFMPDIADAITKMKHLSKLQLDLSKSNLFEYVDMKDNYTCIIQFFKYQIAMEDHSTLQNLIIHLDDLYICELEWLSMLSRLRRLKNFELSTSLMMSSDCKQVMAGICQGCPALETLTLDAWDGFADGVLECLYQLSHVRYLTIRGSSLSKVNLLSIAKMPGLERLIFHRCRVPGEVRSLLQQVMPNTKVEYYC</sequence>
<dbReference type="SUPFAM" id="SSF48452">
    <property type="entry name" value="TPR-like"/>
    <property type="match status" value="1"/>
</dbReference>
<dbReference type="EMBL" id="LK023320">
    <property type="protein sequence ID" value="CDS06489.1"/>
    <property type="molecule type" value="Genomic_DNA"/>
</dbReference>
<reference evidence="2" key="1">
    <citation type="journal article" date="2014" name="Genome Announc.">
        <title>De novo whole-genome sequence and genome annotation of Lichtheimia ramosa.</title>
        <authorList>
            <person name="Linde J."/>
            <person name="Schwartze V."/>
            <person name="Binder U."/>
            <person name="Lass-Florl C."/>
            <person name="Voigt K."/>
            <person name="Horn F."/>
        </authorList>
    </citation>
    <scope>NUCLEOTIDE SEQUENCE</scope>
    <source>
        <strain evidence="2">JMRC FSU:6197</strain>
    </source>
</reference>
<feature type="repeat" description="TPR" evidence="1">
    <location>
        <begin position="78"/>
        <end position="111"/>
    </location>
</feature>
<dbReference type="InterPro" id="IPR019734">
    <property type="entry name" value="TPR_rpt"/>
</dbReference>
<evidence type="ECO:0000313" key="2">
    <source>
        <dbReference type="EMBL" id="CDS06489.1"/>
    </source>
</evidence>
<dbReference type="PROSITE" id="PS50005">
    <property type="entry name" value="TPR"/>
    <property type="match status" value="1"/>
</dbReference>
<organism evidence="2">
    <name type="scientific">Lichtheimia ramosa</name>
    <dbReference type="NCBI Taxonomy" id="688394"/>
    <lineage>
        <taxon>Eukaryota</taxon>
        <taxon>Fungi</taxon>
        <taxon>Fungi incertae sedis</taxon>
        <taxon>Mucoromycota</taxon>
        <taxon>Mucoromycotina</taxon>
        <taxon>Mucoromycetes</taxon>
        <taxon>Mucorales</taxon>
        <taxon>Lichtheimiaceae</taxon>
        <taxon>Lichtheimia</taxon>
    </lineage>
</organism>
<dbReference type="SUPFAM" id="SSF52047">
    <property type="entry name" value="RNI-like"/>
    <property type="match status" value="2"/>
</dbReference>
<dbReference type="Gene3D" id="3.80.10.10">
    <property type="entry name" value="Ribonuclease Inhibitor"/>
    <property type="match status" value="2"/>
</dbReference>
<dbReference type="Gene3D" id="1.25.40.10">
    <property type="entry name" value="Tetratricopeptide repeat domain"/>
    <property type="match status" value="1"/>
</dbReference>
<gene>
    <name evidence="2" type="ORF">LRAMOSA09017</name>
</gene>
<accession>A0A077WH78</accession>
<proteinExistence type="predicted"/>